<accession>A0A8J5MUR4</accession>
<dbReference type="GO" id="GO:0045505">
    <property type="term" value="F:dynein intermediate chain binding"/>
    <property type="evidence" value="ECO:0007669"/>
    <property type="project" value="InterPro"/>
</dbReference>
<dbReference type="InterPro" id="IPR026983">
    <property type="entry name" value="DHC"/>
</dbReference>
<dbReference type="Pfam" id="PF12777">
    <property type="entry name" value="MT"/>
    <property type="match status" value="1"/>
</dbReference>
<dbReference type="InterPro" id="IPR024743">
    <property type="entry name" value="Dynein_HC_stalk"/>
</dbReference>
<evidence type="ECO:0000259" key="2">
    <source>
        <dbReference type="Pfam" id="PF12777"/>
    </source>
</evidence>
<dbReference type="PANTHER" id="PTHR22878:SF70">
    <property type="entry name" value="DYNEIN HEAVY CHAIN 2, AXONEMAL"/>
    <property type="match status" value="1"/>
</dbReference>
<sequence length="247" mass="27546">MDSSPMTLFGYFNEFTAWPDDALEMVATSLLQETKLEASLLAHCVTVCKYFHHSIDDLAHSLTTKAAAEVLCDIVTPTSYLELVFTFKQLLLKKRSEILTLRDRYVTGLEKLKEAKLLITELQEELKLLQPCLVETSANTEALMIKIEQDTIQVERKQELVAADEAVANKKFADAQAIKDDCEKELAKAVPALNAATDALNTLKQDDIRVVKAMKNPPSGVKLVSITYQMMTLVMKSAHLNLHSDST</sequence>
<comment type="caution">
    <text evidence="4">The sequence shown here is derived from an EMBL/GenBank/DDBJ whole genome shotgun (WGS) entry which is preliminary data.</text>
</comment>
<reference evidence="4" key="1">
    <citation type="journal article" date="2021" name="Sci. Adv.">
        <title>The American lobster genome reveals insights on longevity, neural, and immune adaptations.</title>
        <authorList>
            <person name="Polinski J.M."/>
            <person name="Zimin A.V."/>
            <person name="Clark K.F."/>
            <person name="Kohn A.B."/>
            <person name="Sadowski N."/>
            <person name="Timp W."/>
            <person name="Ptitsyn A."/>
            <person name="Khanna P."/>
            <person name="Romanova D.Y."/>
            <person name="Williams P."/>
            <person name="Greenwood S.J."/>
            <person name="Moroz L.L."/>
            <person name="Walt D.R."/>
            <person name="Bodnar A.G."/>
        </authorList>
    </citation>
    <scope>NUCLEOTIDE SEQUENCE</scope>
    <source>
        <strain evidence="4">GMGI-L3</strain>
    </source>
</reference>
<comment type="similarity">
    <text evidence="1">Belongs to the dynein heavy chain family.</text>
</comment>
<protein>
    <submittedName>
        <fullName evidence="4">Dynein heavy chain 7 axonemal-like 4</fullName>
    </submittedName>
</protein>
<dbReference type="GO" id="GO:0051959">
    <property type="term" value="F:dynein light intermediate chain binding"/>
    <property type="evidence" value="ECO:0007669"/>
    <property type="project" value="InterPro"/>
</dbReference>
<dbReference type="InterPro" id="IPR024317">
    <property type="entry name" value="Dynein_heavy_chain_D4_dom"/>
</dbReference>
<feature type="domain" description="Dynein heavy chain coiled coil stalk" evidence="2">
    <location>
        <begin position="104"/>
        <end position="230"/>
    </location>
</feature>
<organism evidence="4 5">
    <name type="scientific">Homarus americanus</name>
    <name type="common">American lobster</name>
    <dbReference type="NCBI Taxonomy" id="6706"/>
    <lineage>
        <taxon>Eukaryota</taxon>
        <taxon>Metazoa</taxon>
        <taxon>Ecdysozoa</taxon>
        <taxon>Arthropoda</taxon>
        <taxon>Crustacea</taxon>
        <taxon>Multicrustacea</taxon>
        <taxon>Malacostraca</taxon>
        <taxon>Eumalacostraca</taxon>
        <taxon>Eucarida</taxon>
        <taxon>Decapoda</taxon>
        <taxon>Pleocyemata</taxon>
        <taxon>Astacidea</taxon>
        <taxon>Nephropoidea</taxon>
        <taxon>Nephropidae</taxon>
        <taxon>Homarus</taxon>
    </lineage>
</organism>
<dbReference type="EMBL" id="JAHLQT010024839">
    <property type="protein sequence ID" value="KAG7165155.1"/>
    <property type="molecule type" value="Genomic_DNA"/>
</dbReference>
<dbReference type="Proteomes" id="UP000747542">
    <property type="component" value="Unassembled WGS sequence"/>
</dbReference>
<proteinExistence type="inferred from homology"/>
<name>A0A8J5MUR4_HOMAM</name>
<dbReference type="AlphaFoldDB" id="A0A8J5MUR4"/>
<dbReference type="Gene3D" id="1.20.920.20">
    <property type="match status" value="1"/>
</dbReference>
<dbReference type="GO" id="GO:0007018">
    <property type="term" value="P:microtubule-based movement"/>
    <property type="evidence" value="ECO:0007669"/>
    <property type="project" value="InterPro"/>
</dbReference>
<dbReference type="PANTHER" id="PTHR22878">
    <property type="entry name" value="DYNEIN HEAVY CHAIN 6, AXONEMAL-LIKE-RELATED"/>
    <property type="match status" value="1"/>
</dbReference>
<dbReference type="GO" id="GO:0030286">
    <property type="term" value="C:dynein complex"/>
    <property type="evidence" value="ECO:0007669"/>
    <property type="project" value="InterPro"/>
</dbReference>
<evidence type="ECO:0000313" key="4">
    <source>
        <dbReference type="EMBL" id="KAG7165155.1"/>
    </source>
</evidence>
<evidence type="ECO:0000259" key="3">
    <source>
        <dbReference type="Pfam" id="PF12780"/>
    </source>
</evidence>
<evidence type="ECO:0000256" key="1">
    <source>
        <dbReference type="ARBA" id="ARBA00008887"/>
    </source>
</evidence>
<dbReference type="Pfam" id="PF12780">
    <property type="entry name" value="AAA_8"/>
    <property type="match status" value="1"/>
</dbReference>
<evidence type="ECO:0000313" key="5">
    <source>
        <dbReference type="Proteomes" id="UP000747542"/>
    </source>
</evidence>
<keyword evidence="5" id="KW-1185">Reference proteome</keyword>
<gene>
    <name evidence="4" type="primary">Dnah7-L4</name>
    <name evidence="4" type="ORF">Hamer_G026482</name>
</gene>
<feature type="domain" description="Dynein heavy chain AAA module D4" evidence="3">
    <location>
        <begin position="13"/>
        <end position="90"/>
    </location>
</feature>